<keyword evidence="4" id="KW-1185">Reference proteome</keyword>
<dbReference type="InterPro" id="IPR003788">
    <property type="entry name" value="NDUFAF7"/>
</dbReference>
<keyword evidence="1 3" id="KW-0489">Methyltransferase</keyword>
<evidence type="ECO:0000256" key="1">
    <source>
        <dbReference type="ARBA" id="ARBA00022603"/>
    </source>
</evidence>
<proteinExistence type="predicted"/>
<dbReference type="EMBL" id="JABFCX010000002">
    <property type="protein sequence ID" value="NNU16374.1"/>
    <property type="molecule type" value="Genomic_DNA"/>
</dbReference>
<dbReference type="PANTHER" id="PTHR12049:SF7">
    <property type="entry name" value="PROTEIN ARGININE METHYLTRANSFERASE NDUFAF7, MITOCHONDRIAL"/>
    <property type="match status" value="1"/>
</dbReference>
<gene>
    <name evidence="3" type="ORF">HK107_08585</name>
</gene>
<dbReference type="GO" id="GO:0035243">
    <property type="term" value="F:protein-arginine omega-N symmetric methyltransferase activity"/>
    <property type="evidence" value="ECO:0007669"/>
    <property type="project" value="TreeGrafter"/>
</dbReference>
<name>A0A7Y3W593_9PROT</name>
<protein>
    <submittedName>
        <fullName evidence="3">Class I SAM-dependent methyltransferase</fullName>
    </submittedName>
</protein>
<dbReference type="PANTHER" id="PTHR12049">
    <property type="entry name" value="PROTEIN ARGININE METHYLTRANSFERASE NDUFAF7, MITOCHONDRIAL"/>
    <property type="match status" value="1"/>
</dbReference>
<evidence type="ECO:0000313" key="3">
    <source>
        <dbReference type="EMBL" id="NNU16374.1"/>
    </source>
</evidence>
<dbReference type="InterPro" id="IPR029063">
    <property type="entry name" value="SAM-dependent_MTases_sf"/>
</dbReference>
<dbReference type="GO" id="GO:0032259">
    <property type="term" value="P:methylation"/>
    <property type="evidence" value="ECO:0007669"/>
    <property type="project" value="UniProtKB-KW"/>
</dbReference>
<accession>A0A7Y3W593</accession>
<dbReference type="Pfam" id="PF02636">
    <property type="entry name" value="Methyltransf_28"/>
    <property type="match status" value="1"/>
</dbReference>
<dbReference type="InterPro" id="IPR038375">
    <property type="entry name" value="NDUFAF7_sf"/>
</dbReference>
<dbReference type="Proteomes" id="UP000536835">
    <property type="component" value="Unassembled WGS sequence"/>
</dbReference>
<reference evidence="3 4" key="1">
    <citation type="submission" date="2020-05" db="EMBL/GenBank/DDBJ databases">
        <title>Parvularcula mediterraneae sp. nov., isolated from polypropylene straw from shallow seawater of the seashore of Laganas in Zakynthos island, Greece.</title>
        <authorList>
            <person name="Szabo I."/>
            <person name="Al-Omari J."/>
            <person name="Rado J."/>
            <person name="Szerdahelyi G.S."/>
        </authorList>
    </citation>
    <scope>NUCLEOTIDE SEQUENCE [LARGE SCALE GENOMIC DNA]</scope>
    <source>
        <strain evidence="3 4">ZS-1/3</strain>
    </source>
</reference>
<organism evidence="3 4">
    <name type="scientific">Parvularcula mediterranea</name>
    <dbReference type="NCBI Taxonomy" id="2732508"/>
    <lineage>
        <taxon>Bacteria</taxon>
        <taxon>Pseudomonadati</taxon>
        <taxon>Pseudomonadota</taxon>
        <taxon>Alphaproteobacteria</taxon>
        <taxon>Parvularculales</taxon>
        <taxon>Parvularculaceae</taxon>
        <taxon>Parvularcula</taxon>
    </lineage>
</organism>
<keyword evidence="2 3" id="KW-0808">Transferase</keyword>
<sequence length="369" mass="40812">MSEAHEPTPLETRLVDLIRDHGPIRVGDFMTDALVHPQHGYYATQEALGTKGDFTTSPEISQIFGELIGSWLVHSWEAIGAPSAFNLVELGPGRGTLMNDILRVAKVRPRFLKAAHVYMIEASGRMRYAQKRLLADAGVRITWADKLDDVPPGPLLLVGNEFFDCLPIRQFVRTSARDDAPWRERLVGLGDDGKLAFVLSEQTYGEQTGMPPGAQPESVFEVCTAAGEVVAEISHRLREHKGRALIIDYGHGRSGYGDTLQAMKGHKFWPVLEKPGLADITAHVDFAALARQGRQQDMRVDGPVRQGDFLERLGLKIRLEAVEKGIKDKEKRELFRSGALRLIDRDGMGSLFKVLCLSPKGADVPPGFE</sequence>
<dbReference type="SUPFAM" id="SSF53335">
    <property type="entry name" value="S-adenosyl-L-methionine-dependent methyltransferases"/>
    <property type="match status" value="1"/>
</dbReference>
<evidence type="ECO:0000313" key="4">
    <source>
        <dbReference type="Proteomes" id="UP000536835"/>
    </source>
</evidence>
<dbReference type="AlphaFoldDB" id="A0A7Y3W593"/>
<comment type="caution">
    <text evidence="3">The sequence shown here is derived from an EMBL/GenBank/DDBJ whole genome shotgun (WGS) entry which is preliminary data.</text>
</comment>
<evidence type="ECO:0000256" key="2">
    <source>
        <dbReference type="ARBA" id="ARBA00022679"/>
    </source>
</evidence>
<dbReference type="RefSeq" id="WP_173198545.1">
    <property type="nucleotide sequence ID" value="NZ_JABFCX010000002.1"/>
</dbReference>
<dbReference type="Gene3D" id="3.40.50.12710">
    <property type="match status" value="1"/>
</dbReference>